<feature type="region of interest" description="Disordered" evidence="1">
    <location>
        <begin position="113"/>
        <end position="150"/>
    </location>
</feature>
<keyword evidence="4" id="KW-1185">Reference proteome</keyword>
<reference evidence="5" key="1">
    <citation type="submission" date="2017-02" db="UniProtKB">
        <authorList>
            <consortium name="WormBaseParasite"/>
        </authorList>
    </citation>
    <scope>IDENTIFICATION</scope>
</reference>
<dbReference type="OrthoDB" id="10467325at2759"/>
<accession>A0A0R3TK70</accession>
<evidence type="ECO:0000313" key="4">
    <source>
        <dbReference type="Proteomes" id="UP000278807"/>
    </source>
</evidence>
<dbReference type="Proteomes" id="UP000278807">
    <property type="component" value="Unassembled WGS sequence"/>
</dbReference>
<name>A0A0R3TK70_RODNA</name>
<evidence type="ECO:0000313" key="5">
    <source>
        <dbReference type="WBParaSite" id="HNAJ_0000754101-mRNA-1"/>
    </source>
</evidence>
<dbReference type="AlphaFoldDB" id="A0A0R3TK70"/>
<proteinExistence type="predicted"/>
<organism evidence="5">
    <name type="scientific">Rodentolepis nana</name>
    <name type="common">Dwarf tapeworm</name>
    <name type="synonym">Hymenolepis nana</name>
    <dbReference type="NCBI Taxonomy" id="102285"/>
    <lineage>
        <taxon>Eukaryota</taxon>
        <taxon>Metazoa</taxon>
        <taxon>Spiralia</taxon>
        <taxon>Lophotrochozoa</taxon>
        <taxon>Platyhelminthes</taxon>
        <taxon>Cestoda</taxon>
        <taxon>Eucestoda</taxon>
        <taxon>Cyclophyllidea</taxon>
        <taxon>Hymenolepididae</taxon>
        <taxon>Rodentolepis</taxon>
    </lineage>
</organism>
<dbReference type="WBParaSite" id="HNAJ_0000754101-mRNA-1">
    <property type="protein sequence ID" value="HNAJ_0000754101-mRNA-1"/>
    <property type="gene ID" value="HNAJ_0000754101"/>
</dbReference>
<keyword evidence="2" id="KW-0472">Membrane</keyword>
<keyword evidence="2" id="KW-0812">Transmembrane</keyword>
<dbReference type="EMBL" id="UZAE01012073">
    <property type="protein sequence ID" value="VDO03397.1"/>
    <property type="molecule type" value="Genomic_DNA"/>
</dbReference>
<gene>
    <name evidence="3" type="ORF">HNAJ_LOCUS7537</name>
</gene>
<evidence type="ECO:0000256" key="1">
    <source>
        <dbReference type="SAM" id="MobiDB-lite"/>
    </source>
</evidence>
<evidence type="ECO:0000256" key="2">
    <source>
        <dbReference type="SAM" id="Phobius"/>
    </source>
</evidence>
<keyword evidence="2" id="KW-1133">Transmembrane helix</keyword>
<feature type="transmembrane region" description="Helical" evidence="2">
    <location>
        <begin position="20"/>
        <end position="51"/>
    </location>
</feature>
<evidence type="ECO:0000313" key="3">
    <source>
        <dbReference type="EMBL" id="VDO03397.1"/>
    </source>
</evidence>
<protein>
    <submittedName>
        <fullName evidence="5">Transmembrane protein 52</fullName>
    </submittedName>
</protein>
<reference evidence="3 4" key="2">
    <citation type="submission" date="2018-11" db="EMBL/GenBank/DDBJ databases">
        <authorList>
            <consortium name="Pathogen Informatics"/>
        </authorList>
    </citation>
    <scope>NUCLEOTIDE SEQUENCE [LARGE SCALE GENOMIC DNA]</scope>
</reference>
<sequence>MEWFLIDPKTLDFGNLTPVFWTIIFCGMLFCRCLLVITLFGICCFSCCLFCRRRRQRKIQRRLSTSSVLFPEDVEISSVLLRPPPINPDYTPTPRPIRFPQSRYYQQYFHTEQSPTETLDDRIIPNPAPVPSSTIAESSLPPADSAPPCK</sequence>